<dbReference type="Proteomes" id="UP001300496">
    <property type="component" value="Unassembled WGS sequence"/>
</dbReference>
<feature type="chain" id="PRO_5046310817" evidence="1">
    <location>
        <begin position="23"/>
        <end position="430"/>
    </location>
</feature>
<keyword evidence="1" id="KW-0732">Signal</keyword>
<dbReference type="PROSITE" id="PS51257">
    <property type="entry name" value="PROKAR_LIPOPROTEIN"/>
    <property type="match status" value="1"/>
</dbReference>
<comment type="caution">
    <text evidence="2">The sequence shown here is derived from an EMBL/GenBank/DDBJ whole genome shotgun (WGS) entry which is preliminary data.</text>
</comment>
<reference evidence="2 3" key="1">
    <citation type="journal article" date="2024" name="Int. J. Syst. Evol. Microbiol.">
        <title>Microbacterium memoriense sp. nov., a member of the Actinomycetota from marine beach sediment of the north coast of Portugal.</title>
        <authorList>
            <person name="Santos J.D.N.D."/>
            <person name="Klimek D."/>
            <person name="Calusinska M."/>
            <person name="Lobo-da-Cunha A."/>
            <person name="Catita J."/>
            <person name="Goncalves H."/>
            <person name="Gonzalez I."/>
            <person name="Lage O.M."/>
        </authorList>
    </citation>
    <scope>NUCLEOTIDE SEQUENCE [LARGE SCALE GENOMIC DNA]</scope>
    <source>
        <strain evidence="2 3">PMIC_1C1B</strain>
    </source>
</reference>
<dbReference type="InterPro" id="IPR006059">
    <property type="entry name" value="SBP"/>
</dbReference>
<proteinExistence type="predicted"/>
<keyword evidence="3" id="KW-1185">Reference proteome</keyword>
<evidence type="ECO:0000256" key="1">
    <source>
        <dbReference type="SAM" id="SignalP"/>
    </source>
</evidence>
<dbReference type="InterPro" id="IPR050490">
    <property type="entry name" value="Bact_solute-bd_prot1"/>
</dbReference>
<gene>
    <name evidence="2" type="ORF">N4R40_08595</name>
</gene>
<organism evidence="2 3">
    <name type="scientific">Microbacterium memoriense</name>
    <dbReference type="NCBI Taxonomy" id="2978350"/>
    <lineage>
        <taxon>Bacteria</taxon>
        <taxon>Bacillati</taxon>
        <taxon>Actinomycetota</taxon>
        <taxon>Actinomycetes</taxon>
        <taxon>Micrococcales</taxon>
        <taxon>Microbacteriaceae</taxon>
        <taxon>Microbacterium</taxon>
    </lineage>
</organism>
<feature type="signal peptide" evidence="1">
    <location>
        <begin position="1"/>
        <end position="22"/>
    </location>
</feature>
<name>A0ABT2PCW1_9MICO</name>
<dbReference type="PANTHER" id="PTHR43649">
    <property type="entry name" value="ARABINOSE-BINDING PROTEIN-RELATED"/>
    <property type="match status" value="1"/>
</dbReference>
<evidence type="ECO:0000313" key="3">
    <source>
        <dbReference type="Proteomes" id="UP001300496"/>
    </source>
</evidence>
<dbReference type="Gene3D" id="3.40.190.10">
    <property type="entry name" value="Periplasmic binding protein-like II"/>
    <property type="match status" value="2"/>
</dbReference>
<dbReference type="Pfam" id="PF01547">
    <property type="entry name" value="SBP_bac_1"/>
    <property type="match status" value="1"/>
</dbReference>
<dbReference type="PANTHER" id="PTHR43649:SF30">
    <property type="entry name" value="ABC TRANSPORTER SUBSTRATE-BINDING PROTEIN"/>
    <property type="match status" value="1"/>
</dbReference>
<dbReference type="EMBL" id="JAODOR010000010">
    <property type="protein sequence ID" value="MCT9002419.1"/>
    <property type="molecule type" value="Genomic_DNA"/>
</dbReference>
<protein>
    <submittedName>
        <fullName evidence="2">ABC transporter substrate-binding protein</fullName>
    </submittedName>
</protein>
<accession>A0ABT2PCW1</accession>
<sequence>MFSKKRVSAIVAVATGAAIVLAGCAGGSTAEPSATFDPNEEVTLDLAFWGNDVRAELYNEAIVAFNEEYPNITVNPTFLGFPEFWEKRQTEAAGGNLPDVMQFDYSYLRQYSENGLLLDLNPYLGNIIDTEPLSENILQIGVVGDATTGIPTSTNAWALFTNPVLLETAGVDEWEGGDWESYGDWMGEVTAGSGGAFWGGADFTGRIQNFEIQLRSEGSYLFSEEGEPGFDEERLAEFWESGADVRDGVIVPQQRVEEVTPKGAFDSALTASELTWDNFGAGYLAGLGESYTELGILAPPVTKEGAKDLYLKPSMLHSISSKSEHPEAAATLVNFLVNSPESGAIFGTNRGLPASETALEGADLDPLSQQVRDYEASIADRLGDAPPVPIIGYGTLEEKFRQLGIELAFGTITVDAAVSQFFSEMDVVLG</sequence>
<evidence type="ECO:0000313" key="2">
    <source>
        <dbReference type="EMBL" id="MCT9002419.1"/>
    </source>
</evidence>
<dbReference type="SUPFAM" id="SSF53850">
    <property type="entry name" value="Periplasmic binding protein-like II"/>
    <property type="match status" value="1"/>
</dbReference>
<dbReference type="RefSeq" id="WP_261607118.1">
    <property type="nucleotide sequence ID" value="NZ_JAODOR010000010.1"/>
</dbReference>